<dbReference type="PANTHER" id="PTHR10209">
    <property type="entry name" value="OXIDOREDUCTASE, 2OG-FE II OXYGENASE FAMILY PROTEIN"/>
    <property type="match status" value="1"/>
</dbReference>
<keyword evidence="6" id="KW-0045">Antibiotic biosynthesis</keyword>
<dbReference type="InterPro" id="IPR026992">
    <property type="entry name" value="DIOX_N"/>
</dbReference>
<sequence>MNSAVNPAGNTAGPLPVIDVSPFTGPSTPDTGRERAGVARRIEAACLDSGFFYISGHGVPDDLIALLREAAARFFLLPPEHKMRISMDRGGRAWRGYFPVGGELTSGRPDLKEGLYFGADLGREDPRPLHGPNLYPEEVPELRSAVRAYMDALTGVGQAVMRGVALSLGLEEDYFASGYTATPTVLFRIFHYPPAAESGRGGWGPDEWGVGEHTDYGLLTLLLQDGNPGLQVHTARGWIEAPPIPGTLVCNIGDMLDRLTGGLYRSTPHRVRNHTGRGRLSFPFFFDPGWDCEVPPLPSLPARDGGRPRWDGLDLRAFTGTYGDYLTAKVAKVFPHLGGRVLPPAPGPRESV</sequence>
<evidence type="ECO:0000256" key="6">
    <source>
        <dbReference type="ARBA" id="ARBA00023194"/>
    </source>
</evidence>
<dbReference type="SUPFAM" id="SSF51197">
    <property type="entry name" value="Clavaminate synthase-like"/>
    <property type="match status" value="1"/>
</dbReference>
<keyword evidence="5 7" id="KW-0408">Iron</keyword>
<evidence type="ECO:0000256" key="2">
    <source>
        <dbReference type="ARBA" id="ARBA00008056"/>
    </source>
</evidence>
<keyword evidence="3 7" id="KW-0479">Metal-binding</keyword>
<feature type="region of interest" description="Disordered" evidence="8">
    <location>
        <begin position="1"/>
        <end position="35"/>
    </location>
</feature>
<evidence type="ECO:0000256" key="8">
    <source>
        <dbReference type="SAM" id="MobiDB-lite"/>
    </source>
</evidence>
<dbReference type="PROSITE" id="PS51471">
    <property type="entry name" value="FE2OG_OXY"/>
    <property type="match status" value="1"/>
</dbReference>
<evidence type="ECO:0000256" key="4">
    <source>
        <dbReference type="ARBA" id="ARBA00023002"/>
    </source>
</evidence>
<keyword evidence="4 7" id="KW-0560">Oxidoreductase</keyword>
<dbReference type="Pfam" id="PF03171">
    <property type="entry name" value="2OG-FeII_Oxy"/>
    <property type="match status" value="1"/>
</dbReference>
<proteinExistence type="inferred from homology"/>
<evidence type="ECO:0000256" key="7">
    <source>
        <dbReference type="RuleBase" id="RU003682"/>
    </source>
</evidence>
<evidence type="ECO:0000256" key="5">
    <source>
        <dbReference type="ARBA" id="ARBA00023004"/>
    </source>
</evidence>
<keyword evidence="11" id="KW-1185">Reference proteome</keyword>
<dbReference type="InterPro" id="IPR027443">
    <property type="entry name" value="IPNS-like_sf"/>
</dbReference>
<gene>
    <name evidence="10" type="ORF">Mam01_20270</name>
</gene>
<protein>
    <submittedName>
        <fullName evidence="10">Iron/ascorbate oxidoreductase</fullName>
    </submittedName>
</protein>
<comment type="pathway">
    <text evidence="1">Antibiotic biosynthesis.</text>
</comment>
<feature type="domain" description="Fe2OG dioxygenase" evidence="9">
    <location>
        <begin position="182"/>
        <end position="288"/>
    </location>
</feature>
<dbReference type="Pfam" id="PF14226">
    <property type="entry name" value="DIOX_N"/>
    <property type="match status" value="1"/>
</dbReference>
<reference evidence="10 11" key="1">
    <citation type="submission" date="2021-01" db="EMBL/GenBank/DDBJ databases">
        <title>Whole genome shotgun sequence of Microbispora amethystogenes NBRC 101907.</title>
        <authorList>
            <person name="Komaki H."/>
            <person name="Tamura T."/>
        </authorList>
    </citation>
    <scope>NUCLEOTIDE SEQUENCE [LARGE SCALE GENOMIC DNA]</scope>
    <source>
        <strain evidence="10 11">NBRC 101907</strain>
    </source>
</reference>
<dbReference type="PANTHER" id="PTHR10209:SF881">
    <property type="entry name" value="FI07970P-RELATED"/>
    <property type="match status" value="1"/>
</dbReference>
<dbReference type="EMBL" id="BOOB01000014">
    <property type="protein sequence ID" value="GIH31863.1"/>
    <property type="molecule type" value="Genomic_DNA"/>
</dbReference>
<evidence type="ECO:0000313" key="10">
    <source>
        <dbReference type="EMBL" id="GIH31863.1"/>
    </source>
</evidence>
<evidence type="ECO:0000313" key="11">
    <source>
        <dbReference type="Proteomes" id="UP000651728"/>
    </source>
</evidence>
<comment type="similarity">
    <text evidence="2 7">Belongs to the iron/ascorbate-dependent oxidoreductase family.</text>
</comment>
<dbReference type="InterPro" id="IPR005123">
    <property type="entry name" value="Oxoglu/Fe-dep_dioxygenase_dom"/>
</dbReference>
<organism evidence="10 11">
    <name type="scientific">Microbispora amethystogenes</name>
    <dbReference type="NCBI Taxonomy" id="1427754"/>
    <lineage>
        <taxon>Bacteria</taxon>
        <taxon>Bacillati</taxon>
        <taxon>Actinomycetota</taxon>
        <taxon>Actinomycetes</taxon>
        <taxon>Streptosporangiales</taxon>
        <taxon>Streptosporangiaceae</taxon>
        <taxon>Microbispora</taxon>
    </lineage>
</organism>
<dbReference type="PRINTS" id="PR00682">
    <property type="entry name" value="IPNSYNTHASE"/>
</dbReference>
<dbReference type="RefSeq" id="WP_204285109.1">
    <property type="nucleotide sequence ID" value="NZ_BAABEJ010000008.1"/>
</dbReference>
<comment type="caution">
    <text evidence="10">The sequence shown here is derived from an EMBL/GenBank/DDBJ whole genome shotgun (WGS) entry which is preliminary data.</text>
</comment>
<name>A0ABQ4FAS7_9ACTN</name>
<dbReference type="Gene3D" id="2.60.120.330">
    <property type="entry name" value="B-lactam Antibiotic, Isopenicillin N Synthase, Chain"/>
    <property type="match status" value="1"/>
</dbReference>
<accession>A0ABQ4FAS7</accession>
<dbReference type="InterPro" id="IPR044861">
    <property type="entry name" value="IPNS-like_FE2OG_OXY"/>
</dbReference>
<evidence type="ECO:0000259" key="9">
    <source>
        <dbReference type="PROSITE" id="PS51471"/>
    </source>
</evidence>
<dbReference type="Proteomes" id="UP000651728">
    <property type="component" value="Unassembled WGS sequence"/>
</dbReference>
<evidence type="ECO:0000256" key="1">
    <source>
        <dbReference type="ARBA" id="ARBA00004792"/>
    </source>
</evidence>
<evidence type="ECO:0000256" key="3">
    <source>
        <dbReference type="ARBA" id="ARBA00022723"/>
    </source>
</evidence>